<evidence type="ECO:0000313" key="1">
    <source>
        <dbReference type="EMBL" id="MEJ8859724.1"/>
    </source>
</evidence>
<dbReference type="EMBL" id="JBBKZS010000035">
    <property type="protein sequence ID" value="MEJ8859724.1"/>
    <property type="molecule type" value="Genomic_DNA"/>
</dbReference>
<proteinExistence type="predicted"/>
<accession>A0ABU8XJ41</accession>
<name>A0ABU8XJ41_9BURK</name>
<protein>
    <submittedName>
        <fullName evidence="1">Uncharacterized protein</fullName>
    </submittedName>
</protein>
<evidence type="ECO:0000313" key="2">
    <source>
        <dbReference type="Proteomes" id="UP001367030"/>
    </source>
</evidence>
<gene>
    <name evidence="1" type="ORF">WKW79_34570</name>
</gene>
<organism evidence="1 2">
    <name type="scientific">Variovorax robiniae</name>
    <dbReference type="NCBI Taxonomy" id="1836199"/>
    <lineage>
        <taxon>Bacteria</taxon>
        <taxon>Pseudomonadati</taxon>
        <taxon>Pseudomonadota</taxon>
        <taxon>Betaproteobacteria</taxon>
        <taxon>Burkholderiales</taxon>
        <taxon>Comamonadaceae</taxon>
        <taxon>Variovorax</taxon>
    </lineage>
</organism>
<dbReference type="RefSeq" id="WP_340339760.1">
    <property type="nucleotide sequence ID" value="NZ_JBBKZS010000035.1"/>
</dbReference>
<dbReference type="Proteomes" id="UP001367030">
    <property type="component" value="Unassembled WGS sequence"/>
</dbReference>
<keyword evidence="2" id="KW-1185">Reference proteome</keyword>
<comment type="caution">
    <text evidence="1">The sequence shown here is derived from an EMBL/GenBank/DDBJ whole genome shotgun (WGS) entry which is preliminary data.</text>
</comment>
<sequence length="739" mass="83301">MSHAAQARAGESQATLSGAAALRLLVRHASADAQLRRDGCEILYAVDTSVLQLFIAPDKHKPSLFFIGQEPKLAAFMSALSHFIFYTLQDQPLLVIPPHDAEMVEVVQAIAGKADQHALTELPAALAAVAHIDQPAEDVMKVLLEQAPTIVSTLFNIAAPGPMREIERYRALLRSKRLRNVLRDDSLPQPERGDWARIESREADFYFALRDAKRVSSRSRVMRDARVMAYLEWLNDRIAPTRVVHLIAFDEALSLIADREEAHGNSRHFVRDPRYFLSTKRLLESIPAGDLAGWIDEVLLALCPTERVYLDWLVERARIPEDTVAPAEERSAQPLVELSQRLGRYAEEVSLKYGLLDSNIVEGIHSRKPNNEHILSYIRSNHQQLDEILKRRIAETIGDIDRLSVMAGFYLIADGDGDFSKVLEEIAGDIHLSGVARAPAWFRFNDISDWTQKLYSALSSRSGKLRRVAAAFDWPGSNLSKQYELRIVQAYVLSLRNHWDAAQTLCRRAMGIADAQNDKILGHEAAYFRSICLRHLARTPGDVKRAQIELADAERRWEKGHPGVMDPRFAAERLVQRFVVWELSSAHALSGAQGGADADLKELQAIMGEMWGLWPHVWDEAEPGVRQSLAIQLFTNIAEGTAIEQLVLKRSTTVPLEDVVNQLERIRKSFSLTRNDVPIFVRIMIGLVEWMHVSHDVLRRSVVRDDVHKAIEDYARHSLGGYEDGLMKSFVRAIQAPRE</sequence>
<reference evidence="1 2" key="1">
    <citation type="submission" date="2024-03" db="EMBL/GenBank/DDBJ databases">
        <title>Novel species of the genus Variovorax.</title>
        <authorList>
            <person name="Liu Q."/>
            <person name="Xin Y.-H."/>
        </authorList>
    </citation>
    <scope>NUCLEOTIDE SEQUENCE [LARGE SCALE GENOMIC DNA]</scope>
    <source>
        <strain evidence="1 2">KACC 18901</strain>
    </source>
</reference>